<accession>A0A518CSB8</accession>
<feature type="transmembrane region" description="Helical" evidence="7">
    <location>
        <begin position="234"/>
        <end position="251"/>
    </location>
</feature>
<keyword evidence="2" id="KW-1003">Cell membrane</keyword>
<feature type="transmembrane region" description="Helical" evidence="7">
    <location>
        <begin position="709"/>
        <end position="726"/>
    </location>
</feature>
<protein>
    <submittedName>
        <fullName evidence="9">Bifunctional preprotein translocase subunit SecD/SecF</fullName>
    </submittedName>
</protein>
<evidence type="ECO:0000256" key="7">
    <source>
        <dbReference type="SAM" id="Phobius"/>
    </source>
</evidence>
<dbReference type="GO" id="GO:0005886">
    <property type="term" value="C:plasma membrane"/>
    <property type="evidence" value="ECO:0007669"/>
    <property type="project" value="UniProtKB-SubCell"/>
</dbReference>
<feature type="transmembrane region" description="Helical" evidence="7">
    <location>
        <begin position="420"/>
        <end position="438"/>
    </location>
</feature>
<dbReference type="InterPro" id="IPR050545">
    <property type="entry name" value="Mycobact_MmpL"/>
</dbReference>
<feature type="transmembrane region" description="Helical" evidence="7">
    <location>
        <begin position="661"/>
        <end position="683"/>
    </location>
</feature>
<proteinExistence type="predicted"/>
<name>A0A518CSB8_9PLAN</name>
<dbReference type="InterPro" id="IPR004869">
    <property type="entry name" value="MMPL_dom"/>
</dbReference>
<feature type="domain" description="SSD" evidence="8">
    <location>
        <begin position="633"/>
        <end position="760"/>
    </location>
</feature>
<dbReference type="InterPro" id="IPR000731">
    <property type="entry name" value="SSD"/>
</dbReference>
<organism evidence="9 10">
    <name type="scientific">Polystyrenella longa</name>
    <dbReference type="NCBI Taxonomy" id="2528007"/>
    <lineage>
        <taxon>Bacteria</taxon>
        <taxon>Pseudomonadati</taxon>
        <taxon>Planctomycetota</taxon>
        <taxon>Planctomycetia</taxon>
        <taxon>Planctomycetales</taxon>
        <taxon>Planctomycetaceae</taxon>
        <taxon>Polystyrenella</taxon>
    </lineage>
</organism>
<feature type="transmembrane region" description="Helical" evidence="7">
    <location>
        <begin position="610"/>
        <end position="628"/>
    </location>
</feature>
<dbReference type="KEGG" id="plon:Pla110_38770"/>
<evidence type="ECO:0000256" key="4">
    <source>
        <dbReference type="ARBA" id="ARBA00022989"/>
    </source>
</evidence>
<feature type="transmembrane region" description="Helical" evidence="7">
    <location>
        <begin position="21"/>
        <end position="44"/>
    </location>
</feature>
<dbReference type="PANTHER" id="PTHR33406:SF12">
    <property type="entry name" value="BLR2997 PROTEIN"/>
    <property type="match status" value="1"/>
</dbReference>
<reference evidence="9 10" key="1">
    <citation type="submission" date="2019-02" db="EMBL/GenBank/DDBJ databases">
        <title>Deep-cultivation of Planctomycetes and their phenomic and genomic characterization uncovers novel biology.</title>
        <authorList>
            <person name="Wiegand S."/>
            <person name="Jogler M."/>
            <person name="Boedeker C."/>
            <person name="Pinto D."/>
            <person name="Vollmers J."/>
            <person name="Rivas-Marin E."/>
            <person name="Kohn T."/>
            <person name="Peeters S.H."/>
            <person name="Heuer A."/>
            <person name="Rast P."/>
            <person name="Oberbeckmann S."/>
            <person name="Bunk B."/>
            <person name="Jeske O."/>
            <person name="Meyerdierks A."/>
            <person name="Storesund J.E."/>
            <person name="Kallscheuer N."/>
            <person name="Luecker S."/>
            <person name="Lage O.M."/>
            <person name="Pohl T."/>
            <person name="Merkel B.J."/>
            <person name="Hornburger P."/>
            <person name="Mueller R.-W."/>
            <person name="Bruemmer F."/>
            <person name="Labrenz M."/>
            <person name="Spormann A.M."/>
            <person name="Op den Camp H."/>
            <person name="Overmann J."/>
            <person name="Amann R."/>
            <person name="Jetten M.S.M."/>
            <person name="Mascher T."/>
            <person name="Medema M.H."/>
            <person name="Devos D.P."/>
            <person name="Kaster A.-K."/>
            <person name="Ovreas L."/>
            <person name="Rohde M."/>
            <person name="Galperin M.Y."/>
            <person name="Jogler C."/>
        </authorList>
    </citation>
    <scope>NUCLEOTIDE SEQUENCE [LARGE SCALE GENOMIC DNA]</scope>
    <source>
        <strain evidence="9 10">Pla110</strain>
    </source>
</reference>
<evidence type="ECO:0000256" key="6">
    <source>
        <dbReference type="SAM" id="MobiDB-lite"/>
    </source>
</evidence>
<dbReference type="RefSeq" id="WP_231742607.1">
    <property type="nucleotide sequence ID" value="NZ_CP036281.1"/>
</dbReference>
<feature type="transmembrane region" description="Helical" evidence="7">
    <location>
        <begin position="635"/>
        <end position="655"/>
    </location>
</feature>
<evidence type="ECO:0000259" key="8">
    <source>
        <dbReference type="PROSITE" id="PS50156"/>
    </source>
</evidence>
<evidence type="ECO:0000256" key="3">
    <source>
        <dbReference type="ARBA" id="ARBA00022692"/>
    </source>
</evidence>
<gene>
    <name evidence="9" type="ORF">Pla110_38770</name>
</gene>
<evidence type="ECO:0000313" key="10">
    <source>
        <dbReference type="Proteomes" id="UP000317178"/>
    </source>
</evidence>
<dbReference type="AlphaFoldDB" id="A0A518CSB8"/>
<dbReference type="Gene3D" id="1.20.1640.10">
    <property type="entry name" value="Multidrug efflux transporter AcrB transmembrane domain"/>
    <property type="match status" value="2"/>
</dbReference>
<feature type="region of interest" description="Disordered" evidence="6">
    <location>
        <begin position="117"/>
        <end position="138"/>
    </location>
</feature>
<feature type="transmembrane region" description="Helical" evidence="7">
    <location>
        <begin position="732"/>
        <end position="758"/>
    </location>
</feature>
<evidence type="ECO:0000256" key="1">
    <source>
        <dbReference type="ARBA" id="ARBA00004651"/>
    </source>
</evidence>
<dbReference type="Proteomes" id="UP000317178">
    <property type="component" value="Chromosome"/>
</dbReference>
<evidence type="ECO:0000256" key="2">
    <source>
        <dbReference type="ARBA" id="ARBA00022475"/>
    </source>
</evidence>
<dbReference type="PANTHER" id="PTHR33406">
    <property type="entry name" value="MEMBRANE PROTEIN MJ1562-RELATED"/>
    <property type="match status" value="1"/>
</dbReference>
<dbReference type="Pfam" id="PF03176">
    <property type="entry name" value="MMPL"/>
    <property type="match status" value="2"/>
</dbReference>
<keyword evidence="4 7" id="KW-1133">Transmembrane helix</keyword>
<keyword evidence="5 7" id="KW-0472">Membrane</keyword>
<feature type="transmembrane region" description="Helical" evidence="7">
    <location>
        <begin position="331"/>
        <end position="351"/>
    </location>
</feature>
<evidence type="ECO:0000313" key="9">
    <source>
        <dbReference type="EMBL" id="QDU82122.1"/>
    </source>
</evidence>
<comment type="subcellular location">
    <subcellularLocation>
        <location evidence="1">Cell membrane</location>
        <topology evidence="1">Multi-pass membrane protein</topology>
    </subcellularLocation>
</comment>
<feature type="transmembrane region" description="Helical" evidence="7">
    <location>
        <begin position="357"/>
        <end position="382"/>
    </location>
</feature>
<sequence length="774" mass="85822">MSASSEQPSHSSSSLDGLVHLLIRLRWILLLTGIALIIIFWPVANRISFDQSIESMYANDNVHLADYVQSRKFFGGDEFVILVNQNPDLFDNQDELELNEKSIDEIHTLVEQLTGVRPDEEYETSESDAPSIDRPEGVQGVETDSVQNLATTLDFKHTRKRITNLIEGILIGEDRQTNAVVMRLVPEQEAIVPRSETIREIKEIAEQQSRKTYVVGEPVQIQEMFNYVEEDGRNLFYASLGLLGVVLLCFFRSLRWVLLPITMCLFSIKGTEAILVMSEAQLSMVSSMLNSLVMIIGIATITHIAVHYLSARNLLSPSDALSETMQKLLPAIAWTCATTAVGFGALLSSQIRPVQSFGIMMALASLMVLVSVLLFVPGGVLWRSGKVTRLDSPDSNAPNSHLGNLLYHQAMLLERHPKRVVGGFLGLLVLAGIGFTQLRVETDFSRNFRESSPIVQSLNFVESHLGGAGNWEVNFPAPDELNEAFLERVEKVSDQLRELRVDEETYLTKVISLADGVNTIPRIPIVASSLRKRMALLNGFQKNFVDSLYNVDEQRMRIVLRAQERQPSEQKLALIHSAQQIVAKEFGEAKTTGLYVLLAYLIDSLLSDQLISFLFAGLGIFLMMSLAFRSLLIGLISIVPNLFPIIVVIGFMGWFGVPINIATAMIASVSLGLTVDSSIHYLASFRRERESGATFEEAIHRTHQATGKALVYANLALIAGFSVLTLSHFIPLIYFGILVSLAMLGGLAGNLFLLPVLLKAIERFQTNAKRLTTS</sequence>
<keyword evidence="10" id="KW-1185">Reference proteome</keyword>
<dbReference type="EMBL" id="CP036281">
    <property type="protein sequence ID" value="QDU82122.1"/>
    <property type="molecule type" value="Genomic_DNA"/>
</dbReference>
<feature type="transmembrane region" description="Helical" evidence="7">
    <location>
        <begin position="289"/>
        <end position="310"/>
    </location>
</feature>
<keyword evidence="3 7" id="KW-0812">Transmembrane</keyword>
<dbReference type="PROSITE" id="PS50156">
    <property type="entry name" value="SSD"/>
    <property type="match status" value="1"/>
</dbReference>
<evidence type="ECO:0000256" key="5">
    <source>
        <dbReference type="ARBA" id="ARBA00023136"/>
    </source>
</evidence>
<dbReference type="SUPFAM" id="SSF82866">
    <property type="entry name" value="Multidrug efflux transporter AcrB transmembrane domain"/>
    <property type="match status" value="2"/>
</dbReference>